<evidence type="ECO:0000313" key="2">
    <source>
        <dbReference type="EMBL" id="KAF2878058.1"/>
    </source>
</evidence>
<dbReference type="EMBL" id="JAADJZ010000001">
    <property type="protein sequence ID" value="KAF2878058.1"/>
    <property type="molecule type" value="Genomic_DNA"/>
</dbReference>
<sequence>MPSIRAAILLLLLLVSFASAAGCFGSGQAAVVAEQTEMVYSEVTGPMCTSLVGWYESLEERFNSVSFPSGKYDFKVTNWPNRKSYLKYEDCMRWNRDRVAECLRGSKYTYGDFEITADFNRGKCVGDL</sequence>
<organism evidence="2 3">
    <name type="scientific">Massariosphaeria phaeospora</name>
    <dbReference type="NCBI Taxonomy" id="100035"/>
    <lineage>
        <taxon>Eukaryota</taxon>
        <taxon>Fungi</taxon>
        <taxon>Dikarya</taxon>
        <taxon>Ascomycota</taxon>
        <taxon>Pezizomycotina</taxon>
        <taxon>Dothideomycetes</taxon>
        <taxon>Pleosporomycetidae</taxon>
        <taxon>Pleosporales</taxon>
        <taxon>Pleosporales incertae sedis</taxon>
        <taxon>Massariosphaeria</taxon>
    </lineage>
</organism>
<dbReference type="Proteomes" id="UP000481861">
    <property type="component" value="Unassembled WGS sequence"/>
</dbReference>
<reference evidence="2 3" key="1">
    <citation type="submission" date="2020-01" db="EMBL/GenBank/DDBJ databases">
        <authorList>
            <consortium name="DOE Joint Genome Institute"/>
            <person name="Haridas S."/>
            <person name="Albert R."/>
            <person name="Binder M."/>
            <person name="Bloem J."/>
            <person name="Labutti K."/>
            <person name="Salamov A."/>
            <person name="Andreopoulos B."/>
            <person name="Baker S.E."/>
            <person name="Barry K."/>
            <person name="Bills G."/>
            <person name="Bluhm B.H."/>
            <person name="Cannon C."/>
            <person name="Castanera R."/>
            <person name="Culley D.E."/>
            <person name="Daum C."/>
            <person name="Ezra D."/>
            <person name="Gonzalez J.B."/>
            <person name="Henrissat B."/>
            <person name="Kuo A."/>
            <person name="Liang C."/>
            <person name="Lipzen A."/>
            <person name="Lutzoni F."/>
            <person name="Magnuson J."/>
            <person name="Mondo S."/>
            <person name="Nolan M."/>
            <person name="Ohm R."/>
            <person name="Pangilinan J."/>
            <person name="Park H.-J.H."/>
            <person name="Ramirez L."/>
            <person name="Alfaro M."/>
            <person name="Sun H."/>
            <person name="Tritt A."/>
            <person name="Yoshinaga Y."/>
            <person name="Zwiers L.-H.L."/>
            <person name="Turgeon B.G."/>
            <person name="Goodwin S.B."/>
            <person name="Spatafora J.W."/>
            <person name="Crous P.W."/>
            <person name="Grigoriev I.V."/>
        </authorList>
    </citation>
    <scope>NUCLEOTIDE SEQUENCE [LARGE SCALE GENOMIC DNA]</scope>
    <source>
        <strain evidence="2 3">CBS 611.86</strain>
    </source>
</reference>
<feature type="signal peptide" evidence="1">
    <location>
        <begin position="1"/>
        <end position="20"/>
    </location>
</feature>
<keyword evidence="3" id="KW-1185">Reference proteome</keyword>
<gene>
    <name evidence="2" type="ORF">BDV95DRAFT_663286</name>
</gene>
<feature type="chain" id="PRO_5028993091" evidence="1">
    <location>
        <begin position="21"/>
        <end position="128"/>
    </location>
</feature>
<evidence type="ECO:0000313" key="3">
    <source>
        <dbReference type="Proteomes" id="UP000481861"/>
    </source>
</evidence>
<name>A0A7C8MGN6_9PLEO</name>
<keyword evidence="1" id="KW-0732">Signal</keyword>
<evidence type="ECO:0000256" key="1">
    <source>
        <dbReference type="SAM" id="SignalP"/>
    </source>
</evidence>
<dbReference type="AlphaFoldDB" id="A0A7C8MGN6"/>
<protein>
    <submittedName>
        <fullName evidence="2">Uncharacterized protein</fullName>
    </submittedName>
</protein>
<comment type="caution">
    <text evidence="2">The sequence shown here is derived from an EMBL/GenBank/DDBJ whole genome shotgun (WGS) entry which is preliminary data.</text>
</comment>
<accession>A0A7C8MGN6</accession>
<dbReference type="PROSITE" id="PS51257">
    <property type="entry name" value="PROKAR_LIPOPROTEIN"/>
    <property type="match status" value="1"/>
</dbReference>
<proteinExistence type="predicted"/>